<dbReference type="AlphaFoldDB" id="A0A8S2YCB5"/>
<organism evidence="1 2">
    <name type="scientific">Didymodactylos carnosus</name>
    <dbReference type="NCBI Taxonomy" id="1234261"/>
    <lineage>
        <taxon>Eukaryota</taxon>
        <taxon>Metazoa</taxon>
        <taxon>Spiralia</taxon>
        <taxon>Gnathifera</taxon>
        <taxon>Rotifera</taxon>
        <taxon>Eurotatoria</taxon>
        <taxon>Bdelloidea</taxon>
        <taxon>Philodinida</taxon>
        <taxon>Philodinidae</taxon>
        <taxon>Didymodactylos</taxon>
    </lineage>
</organism>
<accession>A0A8S2YCB5</accession>
<comment type="caution">
    <text evidence="1">The sequence shown here is derived from an EMBL/GenBank/DDBJ whole genome shotgun (WGS) entry which is preliminary data.</text>
</comment>
<proteinExistence type="predicted"/>
<protein>
    <submittedName>
        <fullName evidence="1">Uncharacterized protein</fullName>
    </submittedName>
</protein>
<evidence type="ECO:0000313" key="2">
    <source>
        <dbReference type="Proteomes" id="UP000682733"/>
    </source>
</evidence>
<gene>
    <name evidence="1" type="ORF">TMI583_LOCUS49477</name>
</gene>
<sequence length="169" mass="19385">LKGVLADSRNYGGATSMAFRIIGTLNGLYALGTLIDNVYTELVKKLTQIDKNTMTITLVLHRNLKIDKERARDIVNKLKDLEIIDENDNLKLSSYYDVDDDCLELKCKIDEFNQEEDQDDVAEFMKSFCDNYIQVEYDSFSIISKSVADKITEQLIQIIESQLIQPWST</sequence>
<evidence type="ECO:0000313" key="1">
    <source>
        <dbReference type="EMBL" id="CAF4545089.1"/>
    </source>
</evidence>
<reference evidence="1" key="1">
    <citation type="submission" date="2021-02" db="EMBL/GenBank/DDBJ databases">
        <authorList>
            <person name="Nowell W R."/>
        </authorList>
    </citation>
    <scope>NUCLEOTIDE SEQUENCE</scope>
</reference>
<dbReference type="EMBL" id="CAJOBA010108213">
    <property type="protein sequence ID" value="CAF4545089.1"/>
    <property type="molecule type" value="Genomic_DNA"/>
</dbReference>
<feature type="non-terminal residue" evidence="1">
    <location>
        <position position="169"/>
    </location>
</feature>
<name>A0A8S2YCB5_9BILA</name>
<dbReference type="Proteomes" id="UP000682733">
    <property type="component" value="Unassembled WGS sequence"/>
</dbReference>
<feature type="non-terminal residue" evidence="1">
    <location>
        <position position="1"/>
    </location>
</feature>